<keyword evidence="3" id="KW-1185">Reference proteome</keyword>
<dbReference type="RefSeq" id="WP_229341444.1">
    <property type="nucleotide sequence ID" value="NZ_JAJBZG010000005.1"/>
</dbReference>
<dbReference type="EMBL" id="JAJBZG010000005">
    <property type="protein sequence ID" value="MCB7482039.1"/>
    <property type="molecule type" value="Genomic_DNA"/>
</dbReference>
<sequence length="101" mass="11166">MKLISAISLIFLLLIQSACGSVNTDDAQQYSGILKPAGITSYQYGTHRLETSDTFYALKSDQIDLKVYEDEKVTITASKIQGYPVDGGPVYLDVKNVDREQ</sequence>
<evidence type="ECO:0000313" key="3">
    <source>
        <dbReference type="Proteomes" id="UP001139414"/>
    </source>
</evidence>
<organism evidence="2 3">
    <name type="scientific">Christiangramia sediminis</name>
    <dbReference type="NCBI Taxonomy" id="2881336"/>
    <lineage>
        <taxon>Bacteria</taxon>
        <taxon>Pseudomonadati</taxon>
        <taxon>Bacteroidota</taxon>
        <taxon>Flavobacteriia</taxon>
        <taxon>Flavobacteriales</taxon>
        <taxon>Flavobacteriaceae</taxon>
        <taxon>Christiangramia</taxon>
    </lineage>
</organism>
<comment type="caution">
    <text evidence="2">The sequence shown here is derived from an EMBL/GenBank/DDBJ whole genome shotgun (WGS) entry which is preliminary data.</text>
</comment>
<accession>A0A9X1LKF4</accession>
<dbReference type="Proteomes" id="UP001139414">
    <property type="component" value="Unassembled WGS sequence"/>
</dbReference>
<evidence type="ECO:0000256" key="1">
    <source>
        <dbReference type="SAM" id="SignalP"/>
    </source>
</evidence>
<protein>
    <submittedName>
        <fullName evidence="2">Uncharacterized protein</fullName>
    </submittedName>
</protein>
<feature type="signal peptide" evidence="1">
    <location>
        <begin position="1"/>
        <end position="20"/>
    </location>
</feature>
<name>A0A9X1LKF4_9FLAO</name>
<dbReference type="AlphaFoldDB" id="A0A9X1LKF4"/>
<feature type="chain" id="PRO_5040924327" evidence="1">
    <location>
        <begin position="21"/>
        <end position="101"/>
    </location>
</feature>
<reference evidence="2" key="1">
    <citation type="submission" date="2021-10" db="EMBL/GenBank/DDBJ databases">
        <title>Gramella sp. ASW11-100T, isolated from marine sediment.</title>
        <authorList>
            <person name="Xia C."/>
        </authorList>
    </citation>
    <scope>NUCLEOTIDE SEQUENCE</scope>
    <source>
        <strain evidence="2">ASW11-100</strain>
    </source>
</reference>
<proteinExistence type="predicted"/>
<evidence type="ECO:0000313" key="2">
    <source>
        <dbReference type="EMBL" id="MCB7482039.1"/>
    </source>
</evidence>
<keyword evidence="1" id="KW-0732">Signal</keyword>
<gene>
    <name evidence="2" type="ORF">LGQ90_12265</name>
</gene>